<dbReference type="InterPro" id="IPR021146">
    <property type="entry name" value="Phage_gp6-like_head-tail"/>
</dbReference>
<dbReference type="CDD" id="cd08054">
    <property type="entry name" value="gp6"/>
    <property type="match status" value="1"/>
</dbReference>
<dbReference type="EMBL" id="CP069280">
    <property type="protein sequence ID" value="QRI54893.1"/>
    <property type="molecule type" value="Genomic_DNA"/>
</dbReference>
<accession>A0ABD7CNR4</accession>
<proteinExistence type="predicted"/>
<gene>
    <name evidence="1" type="ORF">JQS73_07310</name>
</gene>
<protein>
    <submittedName>
        <fullName evidence="1">Phage gp6-like head-tail connector protein</fullName>
    </submittedName>
</protein>
<dbReference type="NCBIfam" id="TIGR01560">
    <property type="entry name" value="put_DNA_pack"/>
    <property type="match status" value="1"/>
</dbReference>
<reference evidence="1 2" key="1">
    <citation type="journal article" date="2014" name="J. Infect. Dis.">
        <title>Molecular characterization of a novel botulinum neurotoxin type H gene.</title>
        <authorList>
            <person name="Dover N."/>
            <person name="Barash J.R."/>
            <person name="Hill K.K."/>
            <person name="Xie G."/>
            <person name="Arnon S.S."/>
        </authorList>
    </citation>
    <scope>NUCLEOTIDE SEQUENCE [LARGE SCALE GENOMIC DNA]</scope>
    <source>
        <strain evidence="1 2">IBCA10-7060</strain>
    </source>
</reference>
<dbReference type="Proteomes" id="UP000663464">
    <property type="component" value="Chromosome"/>
</dbReference>
<dbReference type="Gene3D" id="1.10.3230.30">
    <property type="entry name" value="Phage gp6-like head-tail connector protein"/>
    <property type="match status" value="1"/>
</dbReference>
<sequence>MDLEQVKKFLRVDFSEDDTYITLLIDVAKEYIVDAVGKYDETSARYKLLLLNIVSTLYENRQYTIDRSNEKVAYTLKSIILQLQL</sequence>
<evidence type="ECO:0000313" key="2">
    <source>
        <dbReference type="Proteomes" id="UP000663464"/>
    </source>
</evidence>
<dbReference type="InterPro" id="IPR006450">
    <property type="entry name" value="Phage_HK97_gp6-like"/>
</dbReference>
<dbReference type="RefSeq" id="WP_047403551.1">
    <property type="nucleotide sequence ID" value="NZ_CP069280.1"/>
</dbReference>
<name>A0ABD7CNR4_CLOBO</name>
<dbReference type="Pfam" id="PF05135">
    <property type="entry name" value="Phage_connect_1"/>
    <property type="match status" value="1"/>
</dbReference>
<organism evidence="1 2">
    <name type="scientific">Clostridium botulinum</name>
    <dbReference type="NCBI Taxonomy" id="1491"/>
    <lineage>
        <taxon>Bacteria</taxon>
        <taxon>Bacillati</taxon>
        <taxon>Bacillota</taxon>
        <taxon>Clostridia</taxon>
        <taxon>Eubacteriales</taxon>
        <taxon>Clostridiaceae</taxon>
        <taxon>Clostridium</taxon>
    </lineage>
</organism>
<dbReference type="AlphaFoldDB" id="A0ABD7CNR4"/>
<evidence type="ECO:0000313" key="1">
    <source>
        <dbReference type="EMBL" id="QRI54893.1"/>
    </source>
</evidence>